<feature type="compositionally biased region" description="Acidic residues" evidence="1">
    <location>
        <begin position="88"/>
        <end position="104"/>
    </location>
</feature>
<dbReference type="Proteomes" id="UP000765509">
    <property type="component" value="Unassembled WGS sequence"/>
</dbReference>
<name>A0A9Q3PX11_9BASI</name>
<dbReference type="OrthoDB" id="2447685at2759"/>
<proteinExistence type="predicted"/>
<evidence type="ECO:0000259" key="2">
    <source>
        <dbReference type="Pfam" id="PF19259"/>
    </source>
</evidence>
<organism evidence="3 4">
    <name type="scientific">Austropuccinia psidii MF-1</name>
    <dbReference type="NCBI Taxonomy" id="1389203"/>
    <lineage>
        <taxon>Eukaryota</taxon>
        <taxon>Fungi</taxon>
        <taxon>Dikarya</taxon>
        <taxon>Basidiomycota</taxon>
        <taxon>Pucciniomycotina</taxon>
        <taxon>Pucciniomycetes</taxon>
        <taxon>Pucciniales</taxon>
        <taxon>Sphaerophragmiaceae</taxon>
        <taxon>Austropuccinia</taxon>
    </lineage>
</organism>
<feature type="compositionally biased region" description="Polar residues" evidence="1">
    <location>
        <begin position="9"/>
        <end position="23"/>
    </location>
</feature>
<feature type="compositionally biased region" description="Basic and acidic residues" evidence="1">
    <location>
        <begin position="381"/>
        <end position="401"/>
    </location>
</feature>
<dbReference type="AlphaFoldDB" id="A0A9Q3PX11"/>
<dbReference type="InterPro" id="IPR045358">
    <property type="entry name" value="Ty3_capsid"/>
</dbReference>
<feature type="compositionally biased region" description="Polar residues" evidence="1">
    <location>
        <begin position="123"/>
        <end position="133"/>
    </location>
</feature>
<protein>
    <recommendedName>
        <fullName evidence="2">Ty3 transposon capsid-like protein domain-containing protein</fullName>
    </recommendedName>
</protein>
<sequence length="444" mass="49893">MPIQHSPPARQTRSQARTQTVFTPTPRAPLYGIPEVSQLGTKLDRGPTLEGAASIQEGRGPRRSSSFSGVVGGFPGTSRTIFKGPGEGGEEEEENSVEEEESDGTEGVPAPVEALQGTGGPTLAQSNQPVSHQSEPSLLAIMQQMTQIMANLQAASSSEASRPPAFKTPSMKAPECFDGTQPFKVRSFIQSCQLIFHNDPANFAQDRKKVLYSTSFLIFRAEKWIEPYLSNLTNQDPNYLLNSWKLFESQLLTLFGEQNELRKSEEELDSLRMKEGCHLSLYIANFRSLVSKIGHWGERALIHHFRKGFPSRILDQLASHPSRIDFLQDLMDITLELDTRYHERQNKKSNHQEKKPEASKSHSSHPQNSSSSSHKKKKNFQKRDKPHSSLLNKDFKLMNSEKERRIKEGLFTYCGRKHSLESCFKRPQNNLTQPSGQFPSQGKA</sequence>
<feature type="domain" description="Ty3 transposon capsid-like protein" evidence="2">
    <location>
        <begin position="172"/>
        <end position="356"/>
    </location>
</feature>
<feature type="region of interest" description="Disordered" evidence="1">
    <location>
        <begin position="344"/>
        <end position="401"/>
    </location>
</feature>
<dbReference type="InterPro" id="IPR032567">
    <property type="entry name" value="RTL1-rel"/>
</dbReference>
<feature type="compositionally biased region" description="Basic and acidic residues" evidence="1">
    <location>
        <begin position="344"/>
        <end position="360"/>
    </location>
</feature>
<dbReference type="EMBL" id="AVOT02100148">
    <property type="protein sequence ID" value="MBW0577219.1"/>
    <property type="molecule type" value="Genomic_DNA"/>
</dbReference>
<reference evidence="3" key="1">
    <citation type="submission" date="2021-03" db="EMBL/GenBank/DDBJ databases">
        <title>Draft genome sequence of rust myrtle Austropuccinia psidii MF-1, a brazilian biotype.</title>
        <authorList>
            <person name="Quecine M.C."/>
            <person name="Pachon D.M.R."/>
            <person name="Bonatelli M.L."/>
            <person name="Correr F.H."/>
            <person name="Franceschini L.M."/>
            <person name="Leite T.F."/>
            <person name="Margarido G.R.A."/>
            <person name="Almeida C.A."/>
            <person name="Ferrarezi J.A."/>
            <person name="Labate C.A."/>
        </authorList>
    </citation>
    <scope>NUCLEOTIDE SEQUENCE</scope>
    <source>
        <strain evidence="3">MF-1</strain>
    </source>
</reference>
<evidence type="ECO:0000256" key="1">
    <source>
        <dbReference type="SAM" id="MobiDB-lite"/>
    </source>
</evidence>
<feature type="region of interest" description="Disordered" evidence="1">
    <location>
        <begin position="1"/>
        <end position="133"/>
    </location>
</feature>
<evidence type="ECO:0000313" key="3">
    <source>
        <dbReference type="EMBL" id="MBW0577219.1"/>
    </source>
</evidence>
<keyword evidence="4" id="KW-1185">Reference proteome</keyword>
<feature type="region of interest" description="Disordered" evidence="1">
    <location>
        <begin position="422"/>
        <end position="444"/>
    </location>
</feature>
<accession>A0A9Q3PX11</accession>
<dbReference type="PANTHER" id="PTHR15503">
    <property type="entry name" value="LDOC1 RELATED"/>
    <property type="match status" value="1"/>
</dbReference>
<gene>
    <name evidence="3" type="ORF">O181_116934</name>
</gene>
<feature type="compositionally biased region" description="Polar residues" evidence="1">
    <location>
        <begin position="427"/>
        <end position="444"/>
    </location>
</feature>
<comment type="caution">
    <text evidence="3">The sequence shown here is derived from an EMBL/GenBank/DDBJ whole genome shotgun (WGS) entry which is preliminary data.</text>
</comment>
<dbReference type="Pfam" id="PF19259">
    <property type="entry name" value="Ty3_capsid"/>
    <property type="match status" value="1"/>
</dbReference>
<evidence type="ECO:0000313" key="4">
    <source>
        <dbReference type="Proteomes" id="UP000765509"/>
    </source>
</evidence>
<dbReference type="PANTHER" id="PTHR15503:SF22">
    <property type="entry name" value="TRANSPOSON TY3-I GAG POLYPROTEIN"/>
    <property type="match status" value="1"/>
</dbReference>